<proteinExistence type="inferred from homology"/>
<keyword evidence="5 7" id="KW-1133">Transmembrane helix</keyword>
<evidence type="ECO:0000256" key="5">
    <source>
        <dbReference type="ARBA" id="ARBA00022989"/>
    </source>
</evidence>
<evidence type="ECO:0000313" key="9">
    <source>
        <dbReference type="Proteomes" id="UP000006437"/>
    </source>
</evidence>
<keyword evidence="6 7" id="KW-0472">Membrane</keyword>
<evidence type="ECO:0000256" key="1">
    <source>
        <dbReference type="ARBA" id="ARBA00004651"/>
    </source>
</evidence>
<evidence type="ECO:0000256" key="3">
    <source>
        <dbReference type="ARBA" id="ARBA00022475"/>
    </source>
</evidence>
<dbReference type="EMBL" id="AFZE01000057">
    <property type="protein sequence ID" value="EHL10594.1"/>
    <property type="molecule type" value="Genomic_DNA"/>
</dbReference>
<dbReference type="PANTHER" id="PTHR30106">
    <property type="entry name" value="INNER MEMBRANE PROTEIN YEIH-RELATED"/>
    <property type="match status" value="1"/>
</dbReference>
<dbReference type="BioCyc" id="EBAC796937-HMP:GMGH-811-MONOMER"/>
<keyword evidence="4 7" id="KW-0812">Transmembrane</keyword>
<protein>
    <submittedName>
        <fullName evidence="8">Uncharacterized protein</fullName>
    </submittedName>
</protein>
<accession>G9X352</accession>
<sequence length="58" mass="6258">MLKKLSKFFIVMAMSAIGLNTDIVKLIKSGAKPVLLGCCCWGAIIIMSISVQKIIGIF</sequence>
<keyword evidence="3" id="KW-1003">Cell membrane</keyword>
<name>G9X352_9FIRM</name>
<evidence type="ECO:0000256" key="7">
    <source>
        <dbReference type="SAM" id="Phobius"/>
    </source>
</evidence>
<dbReference type="Pfam" id="PF03601">
    <property type="entry name" value="Cons_hypoth698"/>
    <property type="match status" value="1"/>
</dbReference>
<gene>
    <name evidence="8" type="ORF">HMPREF9629_00809</name>
</gene>
<comment type="similarity">
    <text evidence="2">Belongs to the UPF0324 family.</text>
</comment>
<evidence type="ECO:0000256" key="4">
    <source>
        <dbReference type="ARBA" id="ARBA00022692"/>
    </source>
</evidence>
<dbReference type="Proteomes" id="UP000006437">
    <property type="component" value="Unassembled WGS sequence"/>
</dbReference>
<dbReference type="PANTHER" id="PTHR30106:SF1">
    <property type="entry name" value="UPF0324 MEMBRANE PROTEIN FN0533"/>
    <property type="match status" value="1"/>
</dbReference>
<organism evidence="8 9">
    <name type="scientific">Peptoanaerobacter stomatis</name>
    <dbReference type="NCBI Taxonomy" id="796937"/>
    <lineage>
        <taxon>Bacteria</taxon>
        <taxon>Bacillati</taxon>
        <taxon>Bacillota</taxon>
        <taxon>Clostridia</taxon>
        <taxon>Peptostreptococcales</taxon>
        <taxon>Filifactoraceae</taxon>
        <taxon>Peptoanaerobacter</taxon>
    </lineage>
</organism>
<dbReference type="InterPro" id="IPR018383">
    <property type="entry name" value="UPF0324_pro"/>
</dbReference>
<comment type="caution">
    <text evidence="8">The sequence shown here is derived from an EMBL/GenBank/DDBJ whole genome shotgun (WGS) entry which is preliminary data.</text>
</comment>
<evidence type="ECO:0000256" key="2">
    <source>
        <dbReference type="ARBA" id="ARBA00007977"/>
    </source>
</evidence>
<dbReference type="GO" id="GO:0005886">
    <property type="term" value="C:plasma membrane"/>
    <property type="evidence" value="ECO:0007669"/>
    <property type="project" value="UniProtKB-SubCell"/>
</dbReference>
<comment type="subcellular location">
    <subcellularLocation>
        <location evidence="1">Cell membrane</location>
        <topology evidence="1">Multi-pass membrane protein</topology>
    </subcellularLocation>
</comment>
<evidence type="ECO:0000313" key="8">
    <source>
        <dbReference type="EMBL" id="EHL10594.1"/>
    </source>
</evidence>
<dbReference type="HOGENOM" id="CLU_182358_0_0_9"/>
<evidence type="ECO:0000256" key="6">
    <source>
        <dbReference type="ARBA" id="ARBA00023136"/>
    </source>
</evidence>
<reference evidence="8 9" key="1">
    <citation type="submission" date="2011-08" db="EMBL/GenBank/DDBJ databases">
        <title>The Genome Sequence of Eubacteriaceae bacterium ACC19a.</title>
        <authorList>
            <consortium name="The Broad Institute Genome Sequencing Platform"/>
            <person name="Earl A."/>
            <person name="Ward D."/>
            <person name="Feldgarden M."/>
            <person name="Gevers D."/>
            <person name="Sizova M."/>
            <person name="Hazen A."/>
            <person name="Epstein S."/>
            <person name="Young S.K."/>
            <person name="Zeng Q."/>
            <person name="Gargeya S."/>
            <person name="Fitzgerald M."/>
            <person name="Haas B."/>
            <person name="Abouelleil A."/>
            <person name="Alvarado L."/>
            <person name="Arachchi H.M."/>
            <person name="Berlin A."/>
            <person name="Brown A."/>
            <person name="Chapman S.B."/>
            <person name="Chen Z."/>
            <person name="Dunbar C."/>
            <person name="Freedman E."/>
            <person name="Gearin G."/>
            <person name="Gellesch M."/>
            <person name="Goldberg J."/>
            <person name="Griggs A."/>
            <person name="Gujja S."/>
            <person name="Heiman D."/>
            <person name="Howarth C."/>
            <person name="Larson L."/>
            <person name="Lui A."/>
            <person name="MacDonald P.J.P."/>
            <person name="Montmayeur A."/>
            <person name="Murphy C."/>
            <person name="Neiman D."/>
            <person name="Pearson M."/>
            <person name="Priest M."/>
            <person name="Roberts A."/>
            <person name="Saif S."/>
            <person name="Shea T."/>
            <person name="Shenoy N."/>
            <person name="Sisk P."/>
            <person name="Stolte C."/>
            <person name="Sykes S."/>
            <person name="Wortman J."/>
            <person name="Nusbaum C."/>
            <person name="Birren B."/>
        </authorList>
    </citation>
    <scope>NUCLEOTIDE SEQUENCE [LARGE SCALE GENOMIC DNA]</scope>
    <source>
        <strain evidence="8 9">ACC19a</strain>
    </source>
</reference>
<dbReference type="AlphaFoldDB" id="G9X352"/>
<feature type="transmembrane region" description="Helical" evidence="7">
    <location>
        <begin position="34"/>
        <end position="55"/>
    </location>
</feature>